<dbReference type="Proteomes" id="UP001241377">
    <property type="component" value="Unassembled WGS sequence"/>
</dbReference>
<proteinExistence type="predicted"/>
<dbReference type="EMBL" id="JASBWR010000006">
    <property type="protein sequence ID" value="KAJ9111893.1"/>
    <property type="molecule type" value="Genomic_DNA"/>
</dbReference>
<reference evidence="1" key="1">
    <citation type="submission" date="2023-04" db="EMBL/GenBank/DDBJ databases">
        <title>Draft Genome sequencing of Naganishia species isolated from polar environments using Oxford Nanopore Technology.</title>
        <authorList>
            <person name="Leo P."/>
            <person name="Venkateswaran K."/>
        </authorList>
    </citation>
    <scope>NUCLEOTIDE SEQUENCE</scope>
    <source>
        <strain evidence="1">MNA-CCFEE 5261</strain>
    </source>
</reference>
<name>A0ACC2WJJ1_9TREE</name>
<sequence>MSTARTRVGRTRTSGGSRTNKKTGVEPDNDPEDSLCIICTEKIVFAAVSPCHHTTCHYCGLRQRALYGRKLCLVCRTDNENNIFTDQIEKSYESFNKSDIYETNTDYGISFTSVTVQNDTLGLLEFKCPLDKSHESMKSFKDLADHVKTEHNKFYCMICSKNKKAFASELPLYTHKQLQRHQTEGDSKGFDGHPECKYCRGNRFYSEDELNVHIRDKHERCYICDQHDAKNASYYKNYDSLYEHFRQAHYVCSVPSCIEKRFVVFREDLDLTAHMLKEHGGLTNGSRFVIGATGPHFQSHLSTYTPATSERHNDSNQHENHDLKKKRLDERVKHYVNYDTSKMQEFKRLCADYRSLKVTAQQLQETFKELFKLQQKNEVGLILYELAELFPKGSDKHKALMVVYDVQVTHNKEDQFPVLSGLKNAFTGSIHGWNTLQNSAASSQESFPVLPKPKKKNASGSAAQPIRYTTLKKPTKVTTVILSSPSTVNKNFKPTYLDNRRTASSTALASKNKEPLTRHSSSSLNLADPRFPALEKKTTKKVFPRVNPAPATNSSSWGPALNSKSPEPLDNSGIEILDKRKVKLKKKQEKILFTNNH</sequence>
<keyword evidence="2" id="KW-1185">Reference proteome</keyword>
<organism evidence="1 2">
    <name type="scientific">Naganishia cerealis</name>
    <dbReference type="NCBI Taxonomy" id="610337"/>
    <lineage>
        <taxon>Eukaryota</taxon>
        <taxon>Fungi</taxon>
        <taxon>Dikarya</taxon>
        <taxon>Basidiomycota</taxon>
        <taxon>Agaricomycotina</taxon>
        <taxon>Tremellomycetes</taxon>
        <taxon>Filobasidiales</taxon>
        <taxon>Filobasidiaceae</taxon>
        <taxon>Naganishia</taxon>
    </lineage>
</organism>
<evidence type="ECO:0000313" key="1">
    <source>
        <dbReference type="EMBL" id="KAJ9111893.1"/>
    </source>
</evidence>
<comment type="caution">
    <text evidence="1">The sequence shown here is derived from an EMBL/GenBank/DDBJ whole genome shotgun (WGS) entry which is preliminary data.</text>
</comment>
<gene>
    <name evidence="1" type="ORF">QFC19_000815</name>
</gene>
<accession>A0ACC2WJJ1</accession>
<evidence type="ECO:0000313" key="2">
    <source>
        <dbReference type="Proteomes" id="UP001241377"/>
    </source>
</evidence>
<protein>
    <submittedName>
        <fullName evidence="1">Uncharacterized protein</fullName>
    </submittedName>
</protein>